<evidence type="ECO:0000259" key="8">
    <source>
        <dbReference type="PROSITE" id="PS51192"/>
    </source>
</evidence>
<feature type="domain" description="Helicase C-terminal" evidence="9">
    <location>
        <begin position="230"/>
        <end position="377"/>
    </location>
</feature>
<evidence type="ECO:0000256" key="6">
    <source>
        <dbReference type="PROSITE-ProRule" id="PRU00552"/>
    </source>
</evidence>
<dbReference type="InterPro" id="IPR027417">
    <property type="entry name" value="P-loop_NTPase"/>
</dbReference>
<dbReference type="GO" id="GO:0005829">
    <property type="term" value="C:cytosol"/>
    <property type="evidence" value="ECO:0007669"/>
    <property type="project" value="TreeGrafter"/>
</dbReference>
<protein>
    <submittedName>
        <fullName evidence="11">ATP-dependent RNA helicase</fullName>
    </submittedName>
</protein>
<evidence type="ECO:0000259" key="9">
    <source>
        <dbReference type="PROSITE" id="PS51194"/>
    </source>
</evidence>
<dbReference type="SMART" id="SM00490">
    <property type="entry name" value="HELICc"/>
    <property type="match status" value="1"/>
</dbReference>
<keyword evidence="3 11" id="KW-0347">Helicase</keyword>
<dbReference type="GO" id="GO:0003724">
    <property type="term" value="F:RNA helicase activity"/>
    <property type="evidence" value="ECO:0007669"/>
    <property type="project" value="InterPro"/>
</dbReference>
<dbReference type="EMBL" id="AP018694">
    <property type="protein sequence ID" value="BBE15923.1"/>
    <property type="molecule type" value="Genomic_DNA"/>
</dbReference>
<feature type="domain" description="Helicase ATP-binding" evidence="8">
    <location>
        <begin position="32"/>
        <end position="203"/>
    </location>
</feature>
<gene>
    <name evidence="11" type="ORF">AQPE_0059</name>
</gene>
<evidence type="ECO:0000259" key="10">
    <source>
        <dbReference type="PROSITE" id="PS51195"/>
    </source>
</evidence>
<feature type="region of interest" description="Disordered" evidence="7">
    <location>
        <begin position="403"/>
        <end position="446"/>
    </location>
</feature>
<dbReference type="GO" id="GO:0016787">
    <property type="term" value="F:hydrolase activity"/>
    <property type="evidence" value="ECO:0007669"/>
    <property type="project" value="UniProtKB-KW"/>
</dbReference>
<dbReference type="InterPro" id="IPR001650">
    <property type="entry name" value="Helicase_C-like"/>
</dbReference>
<name>A0A5K7S2W8_9BACT</name>
<dbReference type="PROSITE" id="PS51192">
    <property type="entry name" value="HELICASE_ATP_BIND_1"/>
    <property type="match status" value="1"/>
</dbReference>
<evidence type="ECO:0000256" key="4">
    <source>
        <dbReference type="ARBA" id="ARBA00022840"/>
    </source>
</evidence>
<dbReference type="GO" id="GO:0003676">
    <property type="term" value="F:nucleic acid binding"/>
    <property type="evidence" value="ECO:0007669"/>
    <property type="project" value="InterPro"/>
</dbReference>
<comment type="similarity">
    <text evidence="5">Belongs to the DEAD box helicase family.</text>
</comment>
<dbReference type="PANTHER" id="PTHR47959:SF13">
    <property type="entry name" value="ATP-DEPENDENT RNA HELICASE RHLE"/>
    <property type="match status" value="1"/>
</dbReference>
<feature type="domain" description="DEAD-box RNA helicase Q" evidence="10">
    <location>
        <begin position="1"/>
        <end position="29"/>
    </location>
</feature>
<evidence type="ECO:0000256" key="2">
    <source>
        <dbReference type="ARBA" id="ARBA00022801"/>
    </source>
</evidence>
<dbReference type="CDD" id="cd00268">
    <property type="entry name" value="DEADc"/>
    <property type="match status" value="1"/>
</dbReference>
<feature type="short sequence motif" description="Q motif" evidence="6">
    <location>
        <begin position="1"/>
        <end position="29"/>
    </location>
</feature>
<dbReference type="PROSITE" id="PS51195">
    <property type="entry name" value="Q_MOTIF"/>
    <property type="match status" value="1"/>
</dbReference>
<keyword evidence="1" id="KW-0547">Nucleotide-binding</keyword>
<keyword evidence="2" id="KW-0378">Hydrolase</keyword>
<dbReference type="InterPro" id="IPR014001">
    <property type="entry name" value="Helicase_ATP-bd"/>
</dbReference>
<dbReference type="Pfam" id="PF00270">
    <property type="entry name" value="DEAD"/>
    <property type="match status" value="1"/>
</dbReference>
<accession>A0A5K7S2W8</accession>
<evidence type="ECO:0000256" key="3">
    <source>
        <dbReference type="ARBA" id="ARBA00022806"/>
    </source>
</evidence>
<evidence type="ECO:0000313" key="11">
    <source>
        <dbReference type="EMBL" id="BBE15923.1"/>
    </source>
</evidence>
<evidence type="ECO:0000313" key="12">
    <source>
        <dbReference type="Proteomes" id="UP001193389"/>
    </source>
</evidence>
<dbReference type="PANTHER" id="PTHR47959">
    <property type="entry name" value="ATP-DEPENDENT RNA HELICASE RHLE-RELATED"/>
    <property type="match status" value="1"/>
</dbReference>
<evidence type="ECO:0000256" key="7">
    <source>
        <dbReference type="SAM" id="MobiDB-lite"/>
    </source>
</evidence>
<proteinExistence type="inferred from homology"/>
<dbReference type="AlphaFoldDB" id="A0A5K7S2W8"/>
<keyword evidence="4" id="KW-0067">ATP-binding</keyword>
<dbReference type="InterPro" id="IPR014014">
    <property type="entry name" value="RNA_helicase_DEAD_Q_motif"/>
</dbReference>
<dbReference type="InterPro" id="IPR011545">
    <property type="entry name" value="DEAD/DEAH_box_helicase_dom"/>
</dbReference>
<reference evidence="11" key="1">
    <citation type="journal article" date="2020" name="Int. J. Syst. Evol. Microbiol.">
        <title>Aquipluma nitroreducens gen. nov. sp. nov., a novel facultatively anaerobic bacterium isolated from a freshwater lake.</title>
        <authorList>
            <person name="Watanabe M."/>
            <person name="Kojima H."/>
            <person name="Fukui M."/>
        </authorList>
    </citation>
    <scope>NUCLEOTIDE SEQUENCE</scope>
    <source>
        <strain evidence="11">MeG22</strain>
    </source>
</reference>
<dbReference type="Pfam" id="PF00271">
    <property type="entry name" value="Helicase_C"/>
    <property type="match status" value="1"/>
</dbReference>
<dbReference type="PROSITE" id="PS51194">
    <property type="entry name" value="HELICASE_CTER"/>
    <property type="match status" value="1"/>
</dbReference>
<feature type="compositionally biased region" description="Basic and acidic residues" evidence="7">
    <location>
        <begin position="436"/>
        <end position="446"/>
    </location>
</feature>
<dbReference type="SUPFAM" id="SSF52540">
    <property type="entry name" value="P-loop containing nucleoside triphosphate hydrolases"/>
    <property type="match status" value="1"/>
</dbReference>
<organism evidence="11 12">
    <name type="scientific">Aquipluma nitroreducens</name>
    <dbReference type="NCBI Taxonomy" id="2010828"/>
    <lineage>
        <taxon>Bacteria</taxon>
        <taxon>Pseudomonadati</taxon>
        <taxon>Bacteroidota</taxon>
        <taxon>Bacteroidia</taxon>
        <taxon>Marinilabiliales</taxon>
        <taxon>Prolixibacteraceae</taxon>
        <taxon>Aquipluma</taxon>
    </lineage>
</organism>
<evidence type="ECO:0000256" key="1">
    <source>
        <dbReference type="ARBA" id="ARBA00022741"/>
    </source>
</evidence>
<keyword evidence="12" id="KW-1185">Reference proteome</keyword>
<sequence length="446" mass="50755">MTFQELNLNTPLLNALSDLGFTTPTPIQEKVYPVVMSGRDAVGIAQTGTGKTFSYLLPILRQLKYSDQKYPRILVVVPTRELVLQVVGEAEKLAKYMNVRVVGVYGGTNINTQKQVVYNGMDILVATPGRLVDLVMTGVLRLKAIQKLVIDEVDEMLNLGFRPQLMSFMDSLPQRRQNLMFSATLTEEVAALIDSYFYEPITVEIENQRTPLEQITQYFYSVPNFFTKVNLLENLLASQEEFSRVLIFVSSKQFADRVFELLNPIYPEQIGVLHSNKSQNLRINSLEKFRNGTFRMLIATDVAARGLDILDVSHVINFDVPDIPEDYMHRIGRTGRAEKAGIAITFVNEPEIKHFAEIEEFMNRVMEEKPLPSDLKISNVFTDEERPVLFDKEYLGKSNVITDSQGAFHEKKEKNKKVNLGGPGERNPRKTKSRNRGVERKRAAKR</sequence>
<dbReference type="InterPro" id="IPR044742">
    <property type="entry name" value="DEAD/DEAH_RhlB"/>
</dbReference>
<evidence type="ECO:0000256" key="5">
    <source>
        <dbReference type="ARBA" id="ARBA00038437"/>
    </source>
</evidence>
<dbReference type="CDD" id="cd18787">
    <property type="entry name" value="SF2_C_DEAD"/>
    <property type="match status" value="1"/>
</dbReference>
<dbReference type="Gene3D" id="3.40.50.300">
    <property type="entry name" value="P-loop containing nucleotide triphosphate hydrolases"/>
    <property type="match status" value="2"/>
</dbReference>
<dbReference type="InterPro" id="IPR050079">
    <property type="entry name" value="DEAD_box_RNA_helicase"/>
</dbReference>
<dbReference type="Proteomes" id="UP001193389">
    <property type="component" value="Chromosome"/>
</dbReference>
<dbReference type="KEGG" id="anf:AQPE_0059"/>
<dbReference type="RefSeq" id="WP_318349040.1">
    <property type="nucleotide sequence ID" value="NZ_AP018694.1"/>
</dbReference>
<dbReference type="GO" id="GO:0005524">
    <property type="term" value="F:ATP binding"/>
    <property type="evidence" value="ECO:0007669"/>
    <property type="project" value="UniProtKB-KW"/>
</dbReference>
<dbReference type="SMART" id="SM00487">
    <property type="entry name" value="DEXDc"/>
    <property type="match status" value="1"/>
</dbReference>